<evidence type="ECO:0000313" key="2">
    <source>
        <dbReference type="EMBL" id="KAL3399061.1"/>
    </source>
</evidence>
<protein>
    <submittedName>
        <fullName evidence="2">Uncharacterized protein</fullName>
    </submittedName>
</protein>
<organism evidence="2 3">
    <name type="scientific">Trichogramma kaykai</name>
    <dbReference type="NCBI Taxonomy" id="54128"/>
    <lineage>
        <taxon>Eukaryota</taxon>
        <taxon>Metazoa</taxon>
        <taxon>Ecdysozoa</taxon>
        <taxon>Arthropoda</taxon>
        <taxon>Hexapoda</taxon>
        <taxon>Insecta</taxon>
        <taxon>Pterygota</taxon>
        <taxon>Neoptera</taxon>
        <taxon>Endopterygota</taxon>
        <taxon>Hymenoptera</taxon>
        <taxon>Apocrita</taxon>
        <taxon>Proctotrupomorpha</taxon>
        <taxon>Chalcidoidea</taxon>
        <taxon>Trichogrammatidae</taxon>
        <taxon>Trichogramma</taxon>
    </lineage>
</organism>
<keyword evidence="3" id="KW-1185">Reference proteome</keyword>
<accession>A0ABD2X0V9</accession>
<comment type="caution">
    <text evidence="2">The sequence shown here is derived from an EMBL/GenBank/DDBJ whole genome shotgun (WGS) entry which is preliminary data.</text>
</comment>
<feature type="region of interest" description="Disordered" evidence="1">
    <location>
        <begin position="330"/>
        <end position="351"/>
    </location>
</feature>
<sequence>MEQGPSSEPKFYGLSCSIPRNYICQKWSDACDFRKILKNNRSNDIEKTYQADIINSTIHYQSTPIFENSFREDISSSWVFSQSTVNDKTTTQEEITNPTVFSKSTPSFNTVVREETTGSTIFSFSTPAIEKFTQEDKTVPTEFPPSKPIFVTASLTSITKSTIFPESTMKLETTRVPYPTDSTVYYRTTTQDFIKMISSKFESNLKNDTSTISQTENSHVTLPTTNLYNKKYDLLSENNSNKNLNTTLDKTSQLIRTVSIVNDKNKQNQTSQTKVELQKIIDSSLDEKIKVGTTRIPQTVTLSSPNLYTKTFTLLTTKSKPNRKIDETVHKSKNSKLKKVRDGKRKSKKKLKTNKSINKYSKNDENGKPVAINDVLNRLKEDIRKHNLNFSLSLQDKPNLGSNKKIMKPWSAILNRVLQTYNHTE</sequence>
<reference evidence="2 3" key="1">
    <citation type="journal article" date="2024" name="bioRxiv">
        <title>A reference genome for Trichogramma kaykai: A tiny desert-dwelling parasitoid wasp with competing sex-ratio distorters.</title>
        <authorList>
            <person name="Culotta J."/>
            <person name="Lindsey A.R."/>
        </authorList>
    </citation>
    <scope>NUCLEOTIDE SEQUENCE [LARGE SCALE GENOMIC DNA]</scope>
    <source>
        <strain evidence="2 3">KSX58</strain>
    </source>
</reference>
<gene>
    <name evidence="2" type="ORF">TKK_007300</name>
</gene>
<dbReference type="EMBL" id="JBJJXI010000058">
    <property type="protein sequence ID" value="KAL3399061.1"/>
    <property type="molecule type" value="Genomic_DNA"/>
</dbReference>
<dbReference type="AlphaFoldDB" id="A0ABD2X0V9"/>
<proteinExistence type="predicted"/>
<feature type="compositionally biased region" description="Basic residues" evidence="1">
    <location>
        <begin position="331"/>
        <end position="351"/>
    </location>
</feature>
<dbReference type="Proteomes" id="UP001627154">
    <property type="component" value="Unassembled WGS sequence"/>
</dbReference>
<evidence type="ECO:0000256" key="1">
    <source>
        <dbReference type="SAM" id="MobiDB-lite"/>
    </source>
</evidence>
<evidence type="ECO:0000313" key="3">
    <source>
        <dbReference type="Proteomes" id="UP001627154"/>
    </source>
</evidence>
<name>A0ABD2X0V9_9HYME</name>